<evidence type="ECO:0000313" key="4">
    <source>
        <dbReference type="Proteomes" id="UP001331761"/>
    </source>
</evidence>
<evidence type="ECO:0000256" key="1">
    <source>
        <dbReference type="SAM" id="MobiDB-lite"/>
    </source>
</evidence>
<dbReference type="GO" id="GO:0005615">
    <property type="term" value="C:extracellular space"/>
    <property type="evidence" value="ECO:0007669"/>
    <property type="project" value="TreeGrafter"/>
</dbReference>
<reference evidence="3 4" key="1">
    <citation type="submission" date="2019-10" db="EMBL/GenBank/DDBJ databases">
        <title>Assembly and Annotation for the nematode Trichostrongylus colubriformis.</title>
        <authorList>
            <person name="Martin J."/>
        </authorList>
    </citation>
    <scope>NUCLEOTIDE SEQUENCE [LARGE SCALE GENOMIC DNA]</scope>
    <source>
        <strain evidence="3">G859</strain>
        <tissue evidence="3">Whole worm</tissue>
    </source>
</reference>
<dbReference type="InterPro" id="IPR001124">
    <property type="entry name" value="Lipid-bd_serum_glycop_C"/>
</dbReference>
<dbReference type="AlphaFoldDB" id="A0AAN8IQA5"/>
<dbReference type="EMBL" id="WIXE01004625">
    <property type="protein sequence ID" value="KAK5982874.1"/>
    <property type="molecule type" value="Genomic_DNA"/>
</dbReference>
<sequence>MLSEIEIQVGPGVRLRLTPMGSAYVTTMVAKMLVPEVAVARMPFETKSATLASLPTIGLASLQLQHFEVPEAFDVATASQNIVFVSLQNSTISVAATGSGHVDDVPLSGLLEIRTSRFQLEVGVEVKRNTRGSIVLKVHSCRVPMNIPVTVSVQNPLTPETGEKFAVSSFSALKFNEKAILPISSCGLSSTNIPIMDLHSDEINQRFGLLSPRIALGDLHNFDLVKSILSSQQELRRRSVSSKRLRDAPSRHVARSPTRRVIRVSRQANTSSFLRSFDLSRANSLILDYTMLDGPLMSARGIEMSTSGEISVTGKKTPFGPRPLGLPTTISSDLLQIVVSDFVPNALMYHGHLIGLFNTRIDHATPQLGPVMRTTCDVSSGSLFCVGDLFPTLREQFPNRNVIFSFSTIKAPAVVVRQPERGGIQFKMLGLIEVGMSGINGDAPIGGMEIHIDASMRMKMTAKAVRGRVNLETIRLVTRSPETLVQDELDDASFLSREILQRMVNDILKQGIPIPVHPLFKLQNPKLTLAERSMVLETNFRLNQNLIRQLVGEKLA</sequence>
<dbReference type="Proteomes" id="UP001331761">
    <property type="component" value="Unassembled WGS sequence"/>
</dbReference>
<dbReference type="GO" id="GO:0008289">
    <property type="term" value="F:lipid binding"/>
    <property type="evidence" value="ECO:0007669"/>
    <property type="project" value="InterPro"/>
</dbReference>
<dbReference type="InterPro" id="IPR032942">
    <property type="entry name" value="BPI/LBP/Plunc"/>
</dbReference>
<feature type="domain" description="Lipid-binding serum glycoprotein C-terminal" evidence="2">
    <location>
        <begin position="329"/>
        <end position="538"/>
    </location>
</feature>
<dbReference type="Gene3D" id="3.15.20.10">
    <property type="entry name" value="Bactericidal permeability-increasing protein, domain 2"/>
    <property type="match status" value="1"/>
</dbReference>
<protein>
    <submittedName>
        <fullName evidence="3">BPI2 domain-containing protein</fullName>
    </submittedName>
</protein>
<organism evidence="3 4">
    <name type="scientific">Trichostrongylus colubriformis</name>
    <name type="common">Black scour worm</name>
    <dbReference type="NCBI Taxonomy" id="6319"/>
    <lineage>
        <taxon>Eukaryota</taxon>
        <taxon>Metazoa</taxon>
        <taxon>Ecdysozoa</taxon>
        <taxon>Nematoda</taxon>
        <taxon>Chromadorea</taxon>
        <taxon>Rhabditida</taxon>
        <taxon>Rhabditina</taxon>
        <taxon>Rhabditomorpha</taxon>
        <taxon>Strongyloidea</taxon>
        <taxon>Trichostrongylidae</taxon>
        <taxon>Trichostrongylus</taxon>
    </lineage>
</organism>
<comment type="caution">
    <text evidence="3">The sequence shown here is derived from an EMBL/GenBank/DDBJ whole genome shotgun (WGS) entry which is preliminary data.</text>
</comment>
<name>A0AAN8IQA5_TRICO</name>
<dbReference type="Pfam" id="PF02886">
    <property type="entry name" value="LBP_BPI_CETP_C"/>
    <property type="match status" value="1"/>
</dbReference>
<evidence type="ECO:0000313" key="3">
    <source>
        <dbReference type="EMBL" id="KAK5982874.1"/>
    </source>
</evidence>
<dbReference type="SMART" id="SM00329">
    <property type="entry name" value="BPI2"/>
    <property type="match status" value="1"/>
</dbReference>
<evidence type="ECO:0000259" key="2">
    <source>
        <dbReference type="SMART" id="SM00329"/>
    </source>
</evidence>
<feature type="region of interest" description="Disordered" evidence="1">
    <location>
        <begin position="239"/>
        <end position="258"/>
    </location>
</feature>
<dbReference type="PANTHER" id="PTHR10504:SF139">
    <property type="entry name" value="BPI2 DOMAIN-CONTAINING PROTEIN"/>
    <property type="match status" value="1"/>
</dbReference>
<gene>
    <name evidence="3" type="ORF">GCK32_002101</name>
</gene>
<dbReference type="InterPro" id="IPR017943">
    <property type="entry name" value="Bactericidal_perm-incr_a/b_dom"/>
</dbReference>
<keyword evidence="4" id="KW-1185">Reference proteome</keyword>
<dbReference type="Gene3D" id="3.15.10.10">
    <property type="entry name" value="Bactericidal permeability-increasing protein, domain 1"/>
    <property type="match status" value="1"/>
</dbReference>
<accession>A0AAN8IQA5</accession>
<proteinExistence type="predicted"/>
<dbReference type="SUPFAM" id="SSF55394">
    <property type="entry name" value="Bactericidal permeability-increasing protein, BPI"/>
    <property type="match status" value="2"/>
</dbReference>
<dbReference type="PANTHER" id="PTHR10504">
    <property type="entry name" value="BACTERICIDAL PERMEABILITY-INCREASING BPI PROTEIN-RELATED"/>
    <property type="match status" value="1"/>
</dbReference>